<comment type="caution">
    <text evidence="1">The sequence shown here is derived from an EMBL/GenBank/DDBJ whole genome shotgun (WGS) entry which is preliminary data.</text>
</comment>
<dbReference type="SUPFAM" id="SSF46689">
    <property type="entry name" value="Homeodomain-like"/>
    <property type="match status" value="1"/>
</dbReference>
<dbReference type="InterPro" id="IPR036388">
    <property type="entry name" value="WH-like_DNA-bd_sf"/>
</dbReference>
<proteinExistence type="predicted"/>
<accession>A0AAW0CQY7</accession>
<evidence type="ECO:0008006" key="3">
    <source>
        <dbReference type="Google" id="ProtNLM"/>
    </source>
</evidence>
<dbReference type="EMBL" id="JAWWNJ010000014">
    <property type="protein sequence ID" value="KAK7041106.1"/>
    <property type="molecule type" value="Genomic_DNA"/>
</dbReference>
<name>A0AAW0CQY7_9AGAR</name>
<sequence length="157" mass="17947">MSGNRRHIPKEQKDLIVVMAHHKSATEIADETGISLRTVQRVLRKWRQTGSTVRIPIELGRPRILTALEVDYLEGLVLRTPDVYTRGYTRKTISRSALEASPLKRLAYQAAVGIHPARRLVFLDESACNRHTAKRLKAWAPVGERARRLDFFVRGIR</sequence>
<dbReference type="InterPro" id="IPR009057">
    <property type="entry name" value="Homeodomain-like_sf"/>
</dbReference>
<evidence type="ECO:0000313" key="2">
    <source>
        <dbReference type="Proteomes" id="UP001362999"/>
    </source>
</evidence>
<organism evidence="1 2">
    <name type="scientific">Favolaschia claudopus</name>
    <dbReference type="NCBI Taxonomy" id="2862362"/>
    <lineage>
        <taxon>Eukaryota</taxon>
        <taxon>Fungi</taxon>
        <taxon>Dikarya</taxon>
        <taxon>Basidiomycota</taxon>
        <taxon>Agaricomycotina</taxon>
        <taxon>Agaricomycetes</taxon>
        <taxon>Agaricomycetidae</taxon>
        <taxon>Agaricales</taxon>
        <taxon>Marasmiineae</taxon>
        <taxon>Mycenaceae</taxon>
        <taxon>Favolaschia</taxon>
    </lineage>
</organism>
<dbReference type="AlphaFoldDB" id="A0AAW0CQY7"/>
<dbReference type="Pfam" id="PF13384">
    <property type="entry name" value="HTH_23"/>
    <property type="match status" value="1"/>
</dbReference>
<evidence type="ECO:0000313" key="1">
    <source>
        <dbReference type="EMBL" id="KAK7041106.1"/>
    </source>
</evidence>
<reference evidence="1 2" key="1">
    <citation type="journal article" date="2024" name="J Genomics">
        <title>Draft genome sequencing and assembly of Favolaschia claudopus CIRM-BRFM 2984 isolated from oak limbs.</title>
        <authorList>
            <person name="Navarro D."/>
            <person name="Drula E."/>
            <person name="Chaduli D."/>
            <person name="Cazenave R."/>
            <person name="Ahrendt S."/>
            <person name="Wang J."/>
            <person name="Lipzen A."/>
            <person name="Daum C."/>
            <person name="Barry K."/>
            <person name="Grigoriev I.V."/>
            <person name="Favel A."/>
            <person name="Rosso M.N."/>
            <person name="Martin F."/>
        </authorList>
    </citation>
    <scope>NUCLEOTIDE SEQUENCE [LARGE SCALE GENOMIC DNA]</scope>
    <source>
        <strain evidence="1 2">CIRM-BRFM 2984</strain>
    </source>
</reference>
<dbReference type="Gene3D" id="1.10.10.10">
    <property type="entry name" value="Winged helix-like DNA-binding domain superfamily/Winged helix DNA-binding domain"/>
    <property type="match status" value="1"/>
</dbReference>
<gene>
    <name evidence="1" type="ORF">R3P38DRAFT_346857</name>
</gene>
<protein>
    <recommendedName>
        <fullName evidence="3">Homeodomain-like domain-containing protein</fullName>
    </recommendedName>
</protein>
<dbReference type="Proteomes" id="UP001362999">
    <property type="component" value="Unassembled WGS sequence"/>
</dbReference>
<keyword evidence="2" id="KW-1185">Reference proteome</keyword>